<name>A0ABT9SXY4_9GAMM</name>
<dbReference type="InterPro" id="IPR051013">
    <property type="entry name" value="MBL_superfamily_lactonases"/>
</dbReference>
<dbReference type="Gene3D" id="3.60.15.10">
    <property type="entry name" value="Ribonuclease Z/Hydroxyacylglutathione hydrolase-like"/>
    <property type="match status" value="1"/>
</dbReference>
<feature type="chain" id="PRO_5045331693" evidence="5">
    <location>
        <begin position="20"/>
        <end position="313"/>
    </location>
</feature>
<dbReference type="PANTHER" id="PTHR42978:SF6">
    <property type="entry name" value="QUORUM-QUENCHING LACTONASE YTNP-RELATED"/>
    <property type="match status" value="1"/>
</dbReference>
<keyword evidence="8" id="KW-1185">Reference proteome</keyword>
<keyword evidence="2" id="KW-0479">Metal-binding</keyword>
<dbReference type="PANTHER" id="PTHR42978">
    <property type="entry name" value="QUORUM-QUENCHING LACTONASE YTNP-RELATED-RELATED"/>
    <property type="match status" value="1"/>
</dbReference>
<evidence type="ECO:0000313" key="8">
    <source>
        <dbReference type="Proteomes" id="UP001237737"/>
    </source>
</evidence>
<dbReference type="InterPro" id="IPR001279">
    <property type="entry name" value="Metallo-B-lactamas"/>
</dbReference>
<evidence type="ECO:0000256" key="5">
    <source>
        <dbReference type="SAM" id="SignalP"/>
    </source>
</evidence>
<dbReference type="EMBL" id="JAUSSK010000002">
    <property type="protein sequence ID" value="MDQ0009246.1"/>
    <property type="molecule type" value="Genomic_DNA"/>
</dbReference>
<feature type="signal peptide" evidence="5">
    <location>
        <begin position="1"/>
        <end position="19"/>
    </location>
</feature>
<dbReference type="SMART" id="SM00849">
    <property type="entry name" value="Lactamase_B"/>
    <property type="match status" value="1"/>
</dbReference>
<keyword evidence="5" id="KW-0732">Signal</keyword>
<dbReference type="Pfam" id="PF00753">
    <property type="entry name" value="Lactamase_B"/>
    <property type="match status" value="1"/>
</dbReference>
<dbReference type="Proteomes" id="UP001237737">
    <property type="component" value="Unassembled WGS sequence"/>
</dbReference>
<sequence>MMRAWWLLAFAVIVSVASATDVRVGPQGPGFYRMRMGGDEITALLDGTHPFPADELLTHIERSKIDSLLHADYLASPVQGSINAFLVKTPDRLVLIDTGAGPLYAGDGGFLPAALAAAGYRPEDVTDILLTHLHRDHVGGLIRNGTMFFPNAIVHVNKADSDFWLDPANEPKVPKILLPMFAGAMDSLGPYLKAGHVVTFSGETDILPGIRSLPAPGHTPGHTWYLVSSGDEHLLAWGDTVHVATVQLAEPGVSIRYDYDEAAAATSRKRALDEATAKGYWVAAAHVSFPGLGHLKRAGDGYQWVPVNYDRTP</sequence>
<comment type="similarity">
    <text evidence="1">Belongs to the metallo-beta-lactamase superfamily.</text>
</comment>
<keyword evidence="3" id="KW-0378">Hydrolase</keyword>
<comment type="caution">
    <text evidence="7">The sequence shown here is derived from an EMBL/GenBank/DDBJ whole genome shotgun (WGS) entry which is preliminary data.</text>
</comment>
<evidence type="ECO:0000256" key="3">
    <source>
        <dbReference type="ARBA" id="ARBA00022801"/>
    </source>
</evidence>
<protein>
    <submittedName>
        <fullName evidence="7">Glyoxylase-like metal-dependent hydrolase (Beta-lactamase superfamily II)</fullName>
    </submittedName>
</protein>
<keyword evidence="4" id="KW-0862">Zinc</keyword>
<organism evidence="7 8">
    <name type="scientific">Luteibacter jiangsuensis</name>
    <dbReference type="NCBI Taxonomy" id="637577"/>
    <lineage>
        <taxon>Bacteria</taxon>
        <taxon>Pseudomonadati</taxon>
        <taxon>Pseudomonadota</taxon>
        <taxon>Gammaproteobacteria</taxon>
        <taxon>Lysobacterales</taxon>
        <taxon>Rhodanobacteraceae</taxon>
        <taxon>Luteibacter</taxon>
    </lineage>
</organism>
<evidence type="ECO:0000256" key="4">
    <source>
        <dbReference type="ARBA" id="ARBA00022833"/>
    </source>
</evidence>
<evidence type="ECO:0000256" key="1">
    <source>
        <dbReference type="ARBA" id="ARBA00007749"/>
    </source>
</evidence>
<evidence type="ECO:0000313" key="7">
    <source>
        <dbReference type="EMBL" id="MDQ0009246.1"/>
    </source>
</evidence>
<dbReference type="SUPFAM" id="SSF56281">
    <property type="entry name" value="Metallo-hydrolase/oxidoreductase"/>
    <property type="match status" value="1"/>
</dbReference>
<proteinExistence type="inferred from homology"/>
<evidence type="ECO:0000256" key="2">
    <source>
        <dbReference type="ARBA" id="ARBA00022723"/>
    </source>
</evidence>
<reference evidence="7 8" key="1">
    <citation type="submission" date="2023-07" db="EMBL/GenBank/DDBJ databases">
        <title>Sorghum-associated microbial communities from plants grown in Nebraska, USA.</title>
        <authorList>
            <person name="Schachtman D."/>
        </authorList>
    </citation>
    <scope>NUCLEOTIDE SEQUENCE [LARGE SCALE GENOMIC DNA]</scope>
    <source>
        <strain evidence="7 8">CC60</strain>
    </source>
</reference>
<gene>
    <name evidence="7" type="ORF">J2T07_001423</name>
</gene>
<dbReference type="CDD" id="cd07720">
    <property type="entry name" value="OPHC2-like_MBL-fold"/>
    <property type="match status" value="1"/>
</dbReference>
<accession>A0ABT9SXY4</accession>
<evidence type="ECO:0000259" key="6">
    <source>
        <dbReference type="SMART" id="SM00849"/>
    </source>
</evidence>
<feature type="domain" description="Metallo-beta-lactamase" evidence="6">
    <location>
        <begin position="81"/>
        <end position="286"/>
    </location>
</feature>
<dbReference type="InterPro" id="IPR036866">
    <property type="entry name" value="RibonucZ/Hydroxyglut_hydro"/>
</dbReference>